<evidence type="ECO:0000256" key="3">
    <source>
        <dbReference type="SAM" id="SignalP"/>
    </source>
</evidence>
<dbReference type="SUPFAM" id="SSF53474">
    <property type="entry name" value="alpha/beta-Hydrolases"/>
    <property type="match status" value="1"/>
</dbReference>
<reference evidence="5 6" key="1">
    <citation type="submission" date="2016-10" db="EMBL/GenBank/DDBJ databases">
        <title>Genome sequence of the ascomycete fungus Penicillium subrubescens.</title>
        <authorList>
            <person name="De Vries R.P."/>
            <person name="Peng M."/>
            <person name="Dilokpimol A."/>
            <person name="Hilden K."/>
            <person name="Makela M.R."/>
            <person name="Grigoriev I."/>
            <person name="Riley R."/>
            <person name="Granchi Z."/>
        </authorList>
    </citation>
    <scope>NUCLEOTIDE SEQUENCE [LARGE SCALE GENOMIC DNA]</scope>
    <source>
        <strain evidence="5 6">CBS 132785</strain>
    </source>
</reference>
<dbReference type="CDD" id="cd00519">
    <property type="entry name" value="Lipase_3"/>
    <property type="match status" value="1"/>
</dbReference>
<dbReference type="InterPro" id="IPR002921">
    <property type="entry name" value="Fungal_lipase-type"/>
</dbReference>
<comment type="caution">
    <text evidence="5">The sequence shown here is derived from an EMBL/GenBank/DDBJ whole genome shotgun (WGS) entry which is preliminary data.</text>
</comment>
<keyword evidence="1 3" id="KW-0732">Signal</keyword>
<evidence type="ECO:0000313" key="6">
    <source>
        <dbReference type="Proteomes" id="UP000186955"/>
    </source>
</evidence>
<dbReference type="Pfam" id="PF01764">
    <property type="entry name" value="Lipase_3"/>
    <property type="match status" value="1"/>
</dbReference>
<evidence type="ECO:0000256" key="1">
    <source>
        <dbReference type="ARBA" id="ARBA00022729"/>
    </source>
</evidence>
<dbReference type="GO" id="GO:0017000">
    <property type="term" value="P:antibiotic biosynthetic process"/>
    <property type="evidence" value="ECO:0007669"/>
    <property type="project" value="UniProtKB-ARBA"/>
</dbReference>
<dbReference type="InterPro" id="IPR051299">
    <property type="entry name" value="AB_hydrolase_lip/est"/>
</dbReference>
<keyword evidence="2" id="KW-0378">Hydrolase</keyword>
<dbReference type="PANTHER" id="PTHR46640">
    <property type="entry name" value="TRIACYLGLYCEROL LIPASE, PUTATIVE (AFU_ORTHOLOGUE AFUA_6G06510)-RELATED"/>
    <property type="match status" value="1"/>
</dbReference>
<proteinExistence type="predicted"/>
<dbReference type="EMBL" id="MNBE01000747">
    <property type="protein sequence ID" value="OKO91466.1"/>
    <property type="molecule type" value="Genomic_DNA"/>
</dbReference>
<dbReference type="GO" id="GO:0072330">
    <property type="term" value="P:monocarboxylic acid biosynthetic process"/>
    <property type="evidence" value="ECO:0007669"/>
    <property type="project" value="UniProtKB-ARBA"/>
</dbReference>
<protein>
    <submittedName>
        <fullName evidence="5">Lipase</fullName>
    </submittedName>
</protein>
<dbReference type="GO" id="GO:0006629">
    <property type="term" value="P:lipid metabolic process"/>
    <property type="evidence" value="ECO:0007669"/>
    <property type="project" value="InterPro"/>
</dbReference>
<organism evidence="5 6">
    <name type="scientific">Penicillium subrubescens</name>
    <dbReference type="NCBI Taxonomy" id="1316194"/>
    <lineage>
        <taxon>Eukaryota</taxon>
        <taxon>Fungi</taxon>
        <taxon>Dikarya</taxon>
        <taxon>Ascomycota</taxon>
        <taxon>Pezizomycotina</taxon>
        <taxon>Eurotiomycetes</taxon>
        <taxon>Eurotiomycetidae</taxon>
        <taxon>Eurotiales</taxon>
        <taxon>Aspergillaceae</taxon>
        <taxon>Penicillium</taxon>
    </lineage>
</organism>
<evidence type="ECO:0000256" key="2">
    <source>
        <dbReference type="ARBA" id="ARBA00022801"/>
    </source>
</evidence>
<dbReference type="Gene3D" id="3.40.50.1820">
    <property type="entry name" value="alpha/beta hydrolase"/>
    <property type="match status" value="1"/>
</dbReference>
<name>A0A1Q5SU95_9EURO</name>
<feature type="signal peptide" evidence="3">
    <location>
        <begin position="1"/>
        <end position="20"/>
    </location>
</feature>
<accession>A0A1Q5SU95</accession>
<dbReference type="GO" id="GO:0016787">
    <property type="term" value="F:hydrolase activity"/>
    <property type="evidence" value="ECO:0007669"/>
    <property type="project" value="UniProtKB-KW"/>
</dbReference>
<dbReference type="PANTHER" id="PTHR46640:SF1">
    <property type="entry name" value="FUNGAL LIPASE-LIKE DOMAIN-CONTAINING PROTEIN-RELATED"/>
    <property type="match status" value="1"/>
</dbReference>
<dbReference type="Proteomes" id="UP000186955">
    <property type="component" value="Unassembled WGS sequence"/>
</dbReference>
<feature type="domain" description="Fungal lipase-type" evidence="4">
    <location>
        <begin position="107"/>
        <end position="236"/>
    </location>
</feature>
<dbReference type="AlphaFoldDB" id="A0A1Q5SU95"/>
<dbReference type="InterPro" id="IPR029058">
    <property type="entry name" value="AB_hydrolase_fold"/>
</dbReference>
<evidence type="ECO:0000259" key="4">
    <source>
        <dbReference type="Pfam" id="PF01764"/>
    </source>
</evidence>
<dbReference type="OrthoDB" id="426718at2759"/>
<feature type="chain" id="PRO_5010365362" evidence="3">
    <location>
        <begin position="21"/>
        <end position="296"/>
    </location>
</feature>
<sequence>MKFEIAQSWALASLATSVLAAPQKRSAWSTLLGQLDYYAQWSTAAYCSGNTDGANKVVSCSAGNCPDVQAANTALLNAALLNEFDNTNSYGDASGFLAADNTNQHIVLSFRGSRTFSNWIADISTALIPSSLCSGCQVHQGFWDDYQTVASTLNTQIDSAQKAYPGYALVVTGHSLGGALAMLCGTGLHNQGYTLTTYTYGQLRVGNLALAKYITNVDTQWRVTHTDDTVPKLPSMTAGFSHSSPEYWITSGNNVTVTTSDIQVITGIDSTAGNAGTTTSSTSAHNWYLLYIDGCT</sequence>
<keyword evidence="6" id="KW-1185">Reference proteome</keyword>
<evidence type="ECO:0000313" key="5">
    <source>
        <dbReference type="EMBL" id="OKO91466.1"/>
    </source>
</evidence>
<dbReference type="STRING" id="1316194.A0A1Q5SU95"/>
<gene>
    <name evidence="5" type="ORF">PENSUB_13078</name>
</gene>